<comment type="caution">
    <text evidence="13">The sequence shown here is derived from an EMBL/GenBank/DDBJ whole genome shotgun (WGS) entry which is preliminary data.</text>
</comment>
<evidence type="ECO:0000256" key="10">
    <source>
        <dbReference type="PROSITE-ProRule" id="PRU00169"/>
    </source>
</evidence>
<dbReference type="Gene3D" id="1.10.10.60">
    <property type="entry name" value="Homeodomain-like"/>
    <property type="match status" value="2"/>
</dbReference>
<dbReference type="InterPro" id="IPR051552">
    <property type="entry name" value="HptR"/>
</dbReference>
<dbReference type="AlphaFoldDB" id="A0A2N5PA09"/>
<dbReference type="InterPro" id="IPR018062">
    <property type="entry name" value="HTH_AraC-typ_CS"/>
</dbReference>
<dbReference type="Proteomes" id="UP000234891">
    <property type="component" value="Unassembled WGS sequence"/>
</dbReference>
<dbReference type="InterPro" id="IPR020449">
    <property type="entry name" value="Tscrpt_reg_AraC-type_HTH"/>
</dbReference>
<feature type="domain" description="Response regulatory" evidence="12">
    <location>
        <begin position="3"/>
        <end position="120"/>
    </location>
</feature>
<evidence type="ECO:0000256" key="3">
    <source>
        <dbReference type="ARBA" id="ARBA00022490"/>
    </source>
</evidence>
<reference evidence="13 14" key="1">
    <citation type="journal article" date="2017" name="Genome Med.">
        <title>A novel Ruminococcus gnavus clade enriched in inflammatory bowel disease patients.</title>
        <authorList>
            <person name="Hall A.B."/>
            <person name="Yassour M."/>
            <person name="Sauk J."/>
            <person name="Garner A."/>
            <person name="Jiang X."/>
            <person name="Arthur T."/>
            <person name="Lagoudas G.K."/>
            <person name="Vatanen T."/>
            <person name="Fornelos N."/>
            <person name="Wilson R."/>
            <person name="Bertha M."/>
            <person name="Cohen M."/>
            <person name="Garber J."/>
            <person name="Khalili H."/>
            <person name="Gevers D."/>
            <person name="Ananthakrishnan A.N."/>
            <person name="Kugathasan S."/>
            <person name="Lander E.S."/>
            <person name="Blainey P."/>
            <person name="Vlamakis H."/>
            <person name="Xavier R.J."/>
            <person name="Huttenhower C."/>
        </authorList>
    </citation>
    <scope>NUCLEOTIDE SEQUENCE [LARGE SCALE GENOMIC DNA]</scope>
    <source>
        <strain evidence="13 14">RJX1124</strain>
    </source>
</reference>
<evidence type="ECO:0000256" key="5">
    <source>
        <dbReference type="ARBA" id="ARBA00023012"/>
    </source>
</evidence>
<keyword evidence="8" id="KW-0804">Transcription</keyword>
<evidence type="ECO:0000256" key="7">
    <source>
        <dbReference type="ARBA" id="ARBA00023125"/>
    </source>
</evidence>
<keyword evidence="5" id="KW-0902">Two-component regulatory system</keyword>
<dbReference type="InterPro" id="IPR001789">
    <property type="entry name" value="Sig_transdc_resp-reg_receiver"/>
</dbReference>
<protein>
    <recommendedName>
        <fullName evidence="2">Stage 0 sporulation protein A homolog</fullName>
    </recommendedName>
</protein>
<feature type="modified residue" description="4-aspartylphosphate" evidence="10">
    <location>
        <position position="55"/>
    </location>
</feature>
<keyword evidence="4 10" id="KW-0597">Phosphoprotein</keyword>
<feature type="domain" description="HTH araC/xylS-type" evidence="11">
    <location>
        <begin position="253"/>
        <end position="350"/>
    </location>
</feature>
<accession>A0A2N5PA09</accession>
<dbReference type="GO" id="GO:0005737">
    <property type="term" value="C:cytoplasm"/>
    <property type="evidence" value="ECO:0007669"/>
    <property type="project" value="UniProtKB-SubCell"/>
</dbReference>
<dbReference type="InterPro" id="IPR009057">
    <property type="entry name" value="Homeodomain-like_sf"/>
</dbReference>
<evidence type="ECO:0000256" key="4">
    <source>
        <dbReference type="ARBA" id="ARBA00022553"/>
    </source>
</evidence>
<name>A0A2N5PA09_MEDGN</name>
<dbReference type="GO" id="GO:0043565">
    <property type="term" value="F:sequence-specific DNA binding"/>
    <property type="evidence" value="ECO:0007669"/>
    <property type="project" value="InterPro"/>
</dbReference>
<dbReference type="PANTHER" id="PTHR42713">
    <property type="entry name" value="HISTIDINE KINASE-RELATED"/>
    <property type="match status" value="1"/>
</dbReference>
<dbReference type="SMART" id="SM00448">
    <property type="entry name" value="REC"/>
    <property type="match status" value="1"/>
</dbReference>
<gene>
    <name evidence="13" type="ORF">CDL26_10540</name>
</gene>
<dbReference type="InterPro" id="IPR011006">
    <property type="entry name" value="CheY-like_superfamily"/>
</dbReference>
<dbReference type="PROSITE" id="PS00041">
    <property type="entry name" value="HTH_ARAC_FAMILY_1"/>
    <property type="match status" value="1"/>
</dbReference>
<evidence type="ECO:0000256" key="1">
    <source>
        <dbReference type="ARBA" id="ARBA00004496"/>
    </source>
</evidence>
<comment type="function">
    <text evidence="9">May play the central regulatory role in sporulation. It may be an element of the effector pathway responsible for the activation of sporulation genes in response to nutritional stress. Spo0A may act in concert with spo0H (a sigma factor) to control the expression of some genes that are critical to the sporulation process.</text>
</comment>
<dbReference type="SUPFAM" id="SSF46689">
    <property type="entry name" value="Homeodomain-like"/>
    <property type="match status" value="2"/>
</dbReference>
<evidence type="ECO:0000256" key="8">
    <source>
        <dbReference type="ARBA" id="ARBA00023163"/>
    </source>
</evidence>
<evidence type="ECO:0000256" key="2">
    <source>
        <dbReference type="ARBA" id="ARBA00018672"/>
    </source>
</evidence>
<dbReference type="GO" id="GO:0003700">
    <property type="term" value="F:DNA-binding transcription factor activity"/>
    <property type="evidence" value="ECO:0007669"/>
    <property type="project" value="InterPro"/>
</dbReference>
<dbReference type="InterPro" id="IPR018060">
    <property type="entry name" value="HTH_AraC"/>
</dbReference>
<dbReference type="RefSeq" id="WP_101870917.1">
    <property type="nucleotide sequence ID" value="NZ_NIHS01000017.1"/>
</dbReference>
<evidence type="ECO:0000256" key="9">
    <source>
        <dbReference type="ARBA" id="ARBA00024867"/>
    </source>
</evidence>
<dbReference type="PANTHER" id="PTHR42713:SF3">
    <property type="entry name" value="TRANSCRIPTIONAL REGULATORY PROTEIN HPTR"/>
    <property type="match status" value="1"/>
</dbReference>
<keyword evidence="3" id="KW-0963">Cytoplasm</keyword>
<keyword evidence="6" id="KW-0805">Transcription regulation</keyword>
<sequence length="357" mass="41276">MYRLVVIDDEYIVVEGIKAMIARKKLEYEVVGCAYDGIHGLEIICETKPDLVITDIRIPGMDGLSMIESAKELCKDTAFVVISGYTEFEYARKALRLGVKGYIDKPISIDKLNDVLNFVEEDCFRKKEAQHFLAKSRQLVDELNCVMEESIESLIGKDIHSFSLQTQEALEKMQLIYRELADLRREVYKYLAVLCDILLENKKGIQRDHLVSFHEMEQKQTKEEVCQYAESIFSDLGKYIEADKTKSGHRTISELLTYIEAHYNEDIGLNELADMVKMSTAYLSVLFKSEVGMSYVKFLTKLRIDKAKGLLKKGYKVYEVSEMVGYNNYRYFTDIFKKYTGETPKNYQSHVYHQAAE</sequence>
<dbReference type="Pfam" id="PF12833">
    <property type="entry name" value="HTH_18"/>
    <property type="match status" value="1"/>
</dbReference>
<dbReference type="GO" id="GO:0000160">
    <property type="term" value="P:phosphorelay signal transduction system"/>
    <property type="evidence" value="ECO:0007669"/>
    <property type="project" value="UniProtKB-KW"/>
</dbReference>
<evidence type="ECO:0000259" key="11">
    <source>
        <dbReference type="PROSITE" id="PS01124"/>
    </source>
</evidence>
<dbReference type="PRINTS" id="PR00032">
    <property type="entry name" value="HTHARAC"/>
</dbReference>
<dbReference type="Pfam" id="PF00072">
    <property type="entry name" value="Response_reg"/>
    <property type="match status" value="1"/>
</dbReference>
<keyword evidence="7" id="KW-0238">DNA-binding</keyword>
<dbReference type="PROSITE" id="PS50110">
    <property type="entry name" value="RESPONSE_REGULATORY"/>
    <property type="match status" value="1"/>
</dbReference>
<organism evidence="13 14">
    <name type="scientific">Mediterraneibacter gnavus</name>
    <name type="common">Ruminococcus gnavus</name>
    <dbReference type="NCBI Taxonomy" id="33038"/>
    <lineage>
        <taxon>Bacteria</taxon>
        <taxon>Bacillati</taxon>
        <taxon>Bacillota</taxon>
        <taxon>Clostridia</taxon>
        <taxon>Lachnospirales</taxon>
        <taxon>Lachnospiraceae</taxon>
        <taxon>Mediterraneibacter</taxon>
    </lineage>
</organism>
<dbReference type="PROSITE" id="PS01124">
    <property type="entry name" value="HTH_ARAC_FAMILY_2"/>
    <property type="match status" value="1"/>
</dbReference>
<dbReference type="Gene3D" id="3.40.50.2300">
    <property type="match status" value="1"/>
</dbReference>
<dbReference type="CDD" id="cd17536">
    <property type="entry name" value="REC_YesN-like"/>
    <property type="match status" value="1"/>
</dbReference>
<evidence type="ECO:0000259" key="12">
    <source>
        <dbReference type="PROSITE" id="PS50110"/>
    </source>
</evidence>
<comment type="subcellular location">
    <subcellularLocation>
        <location evidence="1">Cytoplasm</location>
    </subcellularLocation>
</comment>
<evidence type="ECO:0000313" key="13">
    <source>
        <dbReference type="EMBL" id="PLT71949.1"/>
    </source>
</evidence>
<evidence type="ECO:0000256" key="6">
    <source>
        <dbReference type="ARBA" id="ARBA00023015"/>
    </source>
</evidence>
<dbReference type="SMART" id="SM00342">
    <property type="entry name" value="HTH_ARAC"/>
    <property type="match status" value="1"/>
</dbReference>
<evidence type="ECO:0000313" key="14">
    <source>
        <dbReference type="Proteomes" id="UP000234891"/>
    </source>
</evidence>
<dbReference type="EMBL" id="NIHS01000017">
    <property type="protein sequence ID" value="PLT71949.1"/>
    <property type="molecule type" value="Genomic_DNA"/>
</dbReference>
<dbReference type="SUPFAM" id="SSF52172">
    <property type="entry name" value="CheY-like"/>
    <property type="match status" value="1"/>
</dbReference>
<proteinExistence type="predicted"/>